<organism evidence="2 3">
    <name type="scientific">Litorivicinus lipolyticus</name>
    <dbReference type="NCBI Taxonomy" id="418701"/>
    <lineage>
        <taxon>Bacteria</taxon>
        <taxon>Pseudomonadati</taxon>
        <taxon>Pseudomonadota</taxon>
        <taxon>Gammaproteobacteria</taxon>
        <taxon>Oceanospirillales</taxon>
        <taxon>Litorivicinaceae</taxon>
        <taxon>Litorivicinus</taxon>
    </lineage>
</organism>
<dbReference type="OrthoDB" id="9790406at2"/>
<dbReference type="KEGG" id="llp:GH975_06620"/>
<dbReference type="CDD" id="cd00732">
    <property type="entry name" value="CheW"/>
    <property type="match status" value="1"/>
</dbReference>
<dbReference type="InterPro" id="IPR002545">
    <property type="entry name" value="CheW-lke_dom"/>
</dbReference>
<protein>
    <submittedName>
        <fullName evidence="2">Chemotaxis protein CheW</fullName>
    </submittedName>
</protein>
<dbReference type="SMART" id="SM00260">
    <property type="entry name" value="CheW"/>
    <property type="match status" value="1"/>
</dbReference>
<keyword evidence="3" id="KW-1185">Reference proteome</keyword>
<accession>A0A5Q2QB25</accession>
<dbReference type="EMBL" id="CP045871">
    <property type="protein sequence ID" value="QGG80264.1"/>
    <property type="molecule type" value="Genomic_DNA"/>
</dbReference>
<dbReference type="RefSeq" id="WP_153713768.1">
    <property type="nucleotide sequence ID" value="NZ_CP045871.1"/>
</dbReference>
<dbReference type="Pfam" id="PF01584">
    <property type="entry name" value="CheW"/>
    <property type="match status" value="1"/>
</dbReference>
<dbReference type="Proteomes" id="UP000388235">
    <property type="component" value="Chromosome"/>
</dbReference>
<dbReference type="Gene3D" id="2.40.50.180">
    <property type="entry name" value="CheA-289, Domain 4"/>
    <property type="match status" value="1"/>
</dbReference>
<name>A0A5Q2QB25_9GAMM</name>
<gene>
    <name evidence="2" type="ORF">GH975_06620</name>
</gene>
<dbReference type="Gene3D" id="2.30.30.40">
    <property type="entry name" value="SH3 Domains"/>
    <property type="match status" value="1"/>
</dbReference>
<evidence type="ECO:0000313" key="3">
    <source>
        <dbReference type="Proteomes" id="UP000388235"/>
    </source>
</evidence>
<proteinExistence type="predicted"/>
<sequence>MSNAKQQANDPLLQWVTFRLGNETYGIDVMFVQEVRRYTEIAPVPGAGHDVLGIVNLRGSVVTVVDARVRLSHEDAPITDETRIVIVEYSGEVIGLLVDQVSEVVYLRRSEIEGSPRISNDDAARYISGVCNKDDRLYILLSIEKLLGKSDASAEMDLF</sequence>
<reference evidence="2 3" key="1">
    <citation type="submission" date="2019-11" db="EMBL/GenBank/DDBJ databases">
        <authorList>
            <person name="Khan S.A."/>
            <person name="Jeon C.O."/>
            <person name="Chun B.H."/>
        </authorList>
    </citation>
    <scope>NUCLEOTIDE SEQUENCE [LARGE SCALE GENOMIC DNA]</scope>
    <source>
        <strain evidence="2 3">IMCC 1097</strain>
    </source>
</reference>
<dbReference type="GO" id="GO:0005829">
    <property type="term" value="C:cytosol"/>
    <property type="evidence" value="ECO:0007669"/>
    <property type="project" value="TreeGrafter"/>
</dbReference>
<dbReference type="GO" id="GO:0007165">
    <property type="term" value="P:signal transduction"/>
    <property type="evidence" value="ECO:0007669"/>
    <property type="project" value="InterPro"/>
</dbReference>
<dbReference type="SUPFAM" id="SSF50341">
    <property type="entry name" value="CheW-like"/>
    <property type="match status" value="1"/>
</dbReference>
<evidence type="ECO:0000259" key="1">
    <source>
        <dbReference type="PROSITE" id="PS50851"/>
    </source>
</evidence>
<dbReference type="PANTHER" id="PTHR22617:SF23">
    <property type="entry name" value="CHEMOTAXIS PROTEIN CHEW"/>
    <property type="match status" value="1"/>
</dbReference>
<dbReference type="PANTHER" id="PTHR22617">
    <property type="entry name" value="CHEMOTAXIS SENSOR HISTIDINE KINASE-RELATED"/>
    <property type="match status" value="1"/>
</dbReference>
<evidence type="ECO:0000313" key="2">
    <source>
        <dbReference type="EMBL" id="QGG80264.1"/>
    </source>
</evidence>
<dbReference type="AlphaFoldDB" id="A0A5Q2QB25"/>
<dbReference type="InterPro" id="IPR036061">
    <property type="entry name" value="CheW-like_dom_sf"/>
</dbReference>
<feature type="domain" description="CheW-like" evidence="1">
    <location>
        <begin position="12"/>
        <end position="152"/>
    </location>
</feature>
<dbReference type="GO" id="GO:0006935">
    <property type="term" value="P:chemotaxis"/>
    <property type="evidence" value="ECO:0007669"/>
    <property type="project" value="InterPro"/>
</dbReference>
<dbReference type="PROSITE" id="PS50851">
    <property type="entry name" value="CHEW"/>
    <property type="match status" value="1"/>
</dbReference>
<dbReference type="InterPro" id="IPR039315">
    <property type="entry name" value="CheW"/>
</dbReference>